<dbReference type="PANTHER" id="PTHR31194:SF197">
    <property type="entry name" value="OS12G0582900 PROTEIN"/>
    <property type="match status" value="1"/>
</dbReference>
<evidence type="ECO:0000313" key="9">
    <source>
        <dbReference type="Proteomes" id="UP001159364"/>
    </source>
</evidence>
<keyword evidence="4" id="KW-0804">Transcription</keyword>
<reference evidence="8 9" key="1">
    <citation type="submission" date="2021-09" db="EMBL/GenBank/DDBJ databases">
        <title>Genomic insights and catalytic innovation underlie evolution of tropane alkaloids biosynthesis.</title>
        <authorList>
            <person name="Wang Y.-J."/>
            <person name="Tian T."/>
            <person name="Huang J.-P."/>
            <person name="Huang S.-X."/>
        </authorList>
    </citation>
    <scope>NUCLEOTIDE SEQUENCE [LARGE SCALE GENOMIC DNA]</scope>
    <source>
        <strain evidence="8">KIB-2018</strain>
        <tissue evidence="8">Leaf</tissue>
    </source>
</reference>
<organism evidence="8 9">
    <name type="scientific">Erythroxylum novogranatense</name>
    <dbReference type="NCBI Taxonomy" id="1862640"/>
    <lineage>
        <taxon>Eukaryota</taxon>
        <taxon>Viridiplantae</taxon>
        <taxon>Streptophyta</taxon>
        <taxon>Embryophyta</taxon>
        <taxon>Tracheophyta</taxon>
        <taxon>Spermatophyta</taxon>
        <taxon>Magnoliopsida</taxon>
        <taxon>eudicotyledons</taxon>
        <taxon>Gunneridae</taxon>
        <taxon>Pentapetalae</taxon>
        <taxon>rosids</taxon>
        <taxon>fabids</taxon>
        <taxon>Malpighiales</taxon>
        <taxon>Erythroxylaceae</taxon>
        <taxon>Erythroxylum</taxon>
    </lineage>
</organism>
<evidence type="ECO:0000256" key="4">
    <source>
        <dbReference type="ARBA" id="ARBA00023163"/>
    </source>
</evidence>
<dbReference type="SUPFAM" id="SSF54171">
    <property type="entry name" value="DNA-binding domain"/>
    <property type="match status" value="1"/>
</dbReference>
<feature type="domain" description="AP2/ERF" evidence="7">
    <location>
        <begin position="61"/>
        <end position="118"/>
    </location>
</feature>
<evidence type="ECO:0000313" key="8">
    <source>
        <dbReference type="EMBL" id="KAJ8760900.1"/>
    </source>
</evidence>
<keyword evidence="2" id="KW-0805">Transcription regulation</keyword>
<evidence type="ECO:0000256" key="6">
    <source>
        <dbReference type="ARBA" id="ARBA00024343"/>
    </source>
</evidence>
<dbReference type="Gene3D" id="3.30.730.10">
    <property type="entry name" value="AP2/ERF domain"/>
    <property type="match status" value="1"/>
</dbReference>
<comment type="subcellular location">
    <subcellularLocation>
        <location evidence="1">Nucleus</location>
    </subcellularLocation>
</comment>
<evidence type="ECO:0000256" key="1">
    <source>
        <dbReference type="ARBA" id="ARBA00004123"/>
    </source>
</evidence>
<dbReference type="InterPro" id="IPR001471">
    <property type="entry name" value="AP2/ERF_dom"/>
</dbReference>
<keyword evidence="9" id="KW-1185">Reference proteome</keyword>
<keyword evidence="3" id="KW-0238">DNA-binding</keyword>
<dbReference type="PROSITE" id="PS51032">
    <property type="entry name" value="AP2_ERF"/>
    <property type="match status" value="1"/>
</dbReference>
<protein>
    <recommendedName>
        <fullName evidence="7">AP2/ERF domain-containing protein</fullName>
    </recommendedName>
</protein>
<keyword evidence="5" id="KW-0539">Nucleus</keyword>
<comment type="caution">
    <text evidence="8">The sequence shown here is derived from an EMBL/GenBank/DDBJ whole genome shotgun (WGS) entry which is preliminary data.</text>
</comment>
<name>A0AAV8T2A2_9ROSI</name>
<dbReference type="PRINTS" id="PR00367">
    <property type="entry name" value="ETHRSPELEMNT"/>
</dbReference>
<dbReference type="EMBL" id="JAIWQS010000007">
    <property type="protein sequence ID" value="KAJ8760900.1"/>
    <property type="molecule type" value="Genomic_DNA"/>
</dbReference>
<dbReference type="CDD" id="cd00018">
    <property type="entry name" value="AP2"/>
    <property type="match status" value="1"/>
</dbReference>
<dbReference type="PANTHER" id="PTHR31194">
    <property type="entry name" value="SHN SHINE , DNA BINDING / TRANSCRIPTION FACTOR"/>
    <property type="match status" value="1"/>
</dbReference>
<dbReference type="InterPro" id="IPR036955">
    <property type="entry name" value="AP2/ERF_dom_sf"/>
</dbReference>
<dbReference type="InterPro" id="IPR050913">
    <property type="entry name" value="AP2/ERF_ERF"/>
</dbReference>
<evidence type="ECO:0000259" key="7">
    <source>
        <dbReference type="PROSITE" id="PS51032"/>
    </source>
</evidence>
<dbReference type="Pfam" id="PF00847">
    <property type="entry name" value="AP2"/>
    <property type="match status" value="1"/>
</dbReference>
<dbReference type="AlphaFoldDB" id="A0AAV8T2A2"/>
<dbReference type="GO" id="GO:0009877">
    <property type="term" value="P:nodulation"/>
    <property type="evidence" value="ECO:0007669"/>
    <property type="project" value="UniProtKB-ARBA"/>
</dbReference>
<evidence type="ECO:0000256" key="2">
    <source>
        <dbReference type="ARBA" id="ARBA00023015"/>
    </source>
</evidence>
<dbReference type="FunFam" id="3.30.730.10:FF:000005">
    <property type="entry name" value="ethylene-responsive transcription factor RAP2-11"/>
    <property type="match status" value="1"/>
</dbReference>
<dbReference type="InterPro" id="IPR016177">
    <property type="entry name" value="DNA-bd_dom_sf"/>
</dbReference>
<proteinExistence type="inferred from homology"/>
<comment type="similarity">
    <text evidence="6">Belongs to the AP2/ERF transcription factor family. ERF subfamily.</text>
</comment>
<gene>
    <name evidence="8" type="ORF">K2173_021938</name>
</gene>
<dbReference type="GO" id="GO:0003700">
    <property type="term" value="F:DNA-binding transcription factor activity"/>
    <property type="evidence" value="ECO:0007669"/>
    <property type="project" value="InterPro"/>
</dbReference>
<dbReference type="Proteomes" id="UP001159364">
    <property type="component" value="Linkage Group LG07"/>
</dbReference>
<dbReference type="SMART" id="SM00380">
    <property type="entry name" value="AP2"/>
    <property type="match status" value="1"/>
</dbReference>
<evidence type="ECO:0000256" key="5">
    <source>
        <dbReference type="ARBA" id="ARBA00023242"/>
    </source>
</evidence>
<dbReference type="GO" id="GO:0003677">
    <property type="term" value="F:DNA binding"/>
    <property type="evidence" value="ECO:0007669"/>
    <property type="project" value="UniProtKB-KW"/>
</dbReference>
<accession>A0AAV8T2A2</accession>
<evidence type="ECO:0000256" key="3">
    <source>
        <dbReference type="ARBA" id="ARBA00023125"/>
    </source>
</evidence>
<sequence>MKQEEYHQLLNHGIGTKRKSSEVHELDEKRANVVDGNMAAAWDQIREEAAAFGDARRGRKRYVGVRQRPSGRWVAEIKDTIQKIRVWLGTYDTAEEAARAYDEAACLLRGANTRTNFWPCSPSSYSKPALPPKITNMLLLRLKARNNVAGESMDTTNPGNNLQQQESTGMEEHQFDNFYNVNPDCVATGNSDTLGSCSGTVTTTNDHMSSCLETSGLKTADNGNYVRAVDLDYDNWSNFAHYHFGQGGGIKVEERGEEIDTGLMDIKFEDSVAQTLDCSAFDIAQEMMEPIELGKSADDQSMLREIIKRLNYERNFSASLYAYNGVAECLRLTPRSGLVGLEFPSNLRICHNNEEASKRDDKFKDVKKDVQEVGIPQVPPELGSFTETGELSLWSSLDLPPICFII</sequence>
<dbReference type="GO" id="GO:0005634">
    <property type="term" value="C:nucleus"/>
    <property type="evidence" value="ECO:0007669"/>
    <property type="project" value="UniProtKB-SubCell"/>
</dbReference>